<dbReference type="InterPro" id="IPR020904">
    <property type="entry name" value="Sc_DH/Rdtase_CS"/>
</dbReference>
<proteinExistence type="inferred from homology"/>
<evidence type="ECO:0000256" key="3">
    <source>
        <dbReference type="RuleBase" id="RU000363"/>
    </source>
</evidence>
<gene>
    <name evidence="4" type="ORF">Zmor_005210</name>
</gene>
<dbReference type="PRINTS" id="PR00081">
    <property type="entry name" value="GDHRDH"/>
</dbReference>
<name>A0AA38IXE0_9CUCU</name>
<dbReference type="PANTHER" id="PTHR43115">
    <property type="entry name" value="DEHYDROGENASE/REDUCTASE SDR FAMILY MEMBER 11"/>
    <property type="match status" value="1"/>
</dbReference>
<sequence length="256" mass="27773">MDGSMEIWVGKVAIVTGASAGIGAAIAQKLVEEGLQVVGFARRAERVKELAKKLHDKKGKLHAVKADVSKEKEILKAFQWVEKHVGHVHILVNNAGVVKQTSLMEGDTKMWQAVLDTNILGLCVATREAIRVMKANKIDGHIIHINSISGHNVPDFPGLNIYPASKHAVTAVTESLRQELSQANLKIKITSVSPGSVSTEMGQTNNFVIDAQTEALLKSMPYLQPEDIADSVLYVLSTPPTVQVHELTIKPIGELQ</sequence>
<evidence type="ECO:0000256" key="1">
    <source>
        <dbReference type="ARBA" id="ARBA00006484"/>
    </source>
</evidence>
<keyword evidence="5" id="KW-1185">Reference proteome</keyword>
<protein>
    <recommendedName>
        <fullName evidence="6">Dehydrogenase/reductase SDR family member 11</fullName>
    </recommendedName>
</protein>
<dbReference type="AlphaFoldDB" id="A0AA38IXE0"/>
<keyword evidence="2" id="KW-0560">Oxidoreductase</keyword>
<comment type="similarity">
    <text evidence="1 3">Belongs to the short-chain dehydrogenases/reductases (SDR) family.</text>
</comment>
<organism evidence="4 5">
    <name type="scientific">Zophobas morio</name>
    <dbReference type="NCBI Taxonomy" id="2755281"/>
    <lineage>
        <taxon>Eukaryota</taxon>
        <taxon>Metazoa</taxon>
        <taxon>Ecdysozoa</taxon>
        <taxon>Arthropoda</taxon>
        <taxon>Hexapoda</taxon>
        <taxon>Insecta</taxon>
        <taxon>Pterygota</taxon>
        <taxon>Neoptera</taxon>
        <taxon>Endopterygota</taxon>
        <taxon>Coleoptera</taxon>
        <taxon>Polyphaga</taxon>
        <taxon>Cucujiformia</taxon>
        <taxon>Tenebrionidae</taxon>
        <taxon>Zophobas</taxon>
    </lineage>
</organism>
<evidence type="ECO:0008006" key="6">
    <source>
        <dbReference type="Google" id="ProtNLM"/>
    </source>
</evidence>
<dbReference type="PROSITE" id="PS00061">
    <property type="entry name" value="ADH_SHORT"/>
    <property type="match status" value="1"/>
</dbReference>
<dbReference type="PANTHER" id="PTHR43115:SF4">
    <property type="entry name" value="DEHYDROGENASE_REDUCTASE SDR FAMILY MEMBER 11"/>
    <property type="match status" value="1"/>
</dbReference>
<evidence type="ECO:0000256" key="2">
    <source>
        <dbReference type="ARBA" id="ARBA00023002"/>
    </source>
</evidence>
<evidence type="ECO:0000313" key="4">
    <source>
        <dbReference type="EMBL" id="KAJ3660779.1"/>
    </source>
</evidence>
<dbReference type="InterPro" id="IPR002347">
    <property type="entry name" value="SDR_fam"/>
</dbReference>
<dbReference type="SUPFAM" id="SSF51735">
    <property type="entry name" value="NAD(P)-binding Rossmann-fold domains"/>
    <property type="match status" value="1"/>
</dbReference>
<evidence type="ECO:0000313" key="5">
    <source>
        <dbReference type="Proteomes" id="UP001168821"/>
    </source>
</evidence>
<comment type="caution">
    <text evidence="4">The sequence shown here is derived from an EMBL/GenBank/DDBJ whole genome shotgun (WGS) entry which is preliminary data.</text>
</comment>
<dbReference type="FunFam" id="3.40.50.720:FF:000047">
    <property type="entry name" value="NADP-dependent L-serine/L-allo-threonine dehydrogenase"/>
    <property type="match status" value="1"/>
</dbReference>
<dbReference type="Gene3D" id="3.40.50.720">
    <property type="entry name" value="NAD(P)-binding Rossmann-like Domain"/>
    <property type="match status" value="1"/>
</dbReference>
<dbReference type="InterPro" id="IPR036291">
    <property type="entry name" value="NAD(P)-bd_dom_sf"/>
</dbReference>
<dbReference type="EMBL" id="JALNTZ010000002">
    <property type="protein sequence ID" value="KAJ3660779.1"/>
    <property type="molecule type" value="Genomic_DNA"/>
</dbReference>
<dbReference type="Proteomes" id="UP001168821">
    <property type="component" value="Unassembled WGS sequence"/>
</dbReference>
<dbReference type="GO" id="GO:0016616">
    <property type="term" value="F:oxidoreductase activity, acting on the CH-OH group of donors, NAD or NADP as acceptor"/>
    <property type="evidence" value="ECO:0007669"/>
    <property type="project" value="UniProtKB-ARBA"/>
</dbReference>
<accession>A0AA38IXE0</accession>
<reference evidence="4" key="1">
    <citation type="journal article" date="2023" name="G3 (Bethesda)">
        <title>Whole genome assemblies of Zophobas morio and Tenebrio molitor.</title>
        <authorList>
            <person name="Kaur S."/>
            <person name="Stinson S.A."/>
            <person name="diCenzo G.C."/>
        </authorList>
    </citation>
    <scope>NUCLEOTIDE SEQUENCE</scope>
    <source>
        <strain evidence="4">QUZm001</strain>
    </source>
</reference>
<dbReference type="PRINTS" id="PR00080">
    <property type="entry name" value="SDRFAMILY"/>
</dbReference>
<dbReference type="Pfam" id="PF00106">
    <property type="entry name" value="adh_short"/>
    <property type="match status" value="1"/>
</dbReference>